<proteinExistence type="predicted"/>
<dbReference type="AlphaFoldDB" id="A0A3M7QUS9"/>
<sequence length="189" mass="21702">MECSFSQRSQSIQCSNEHQQIKCDALGEFSPKLGKYGDFFIGVSSNFERGRQILLPKELIERKHKIQYDFLFSGNKFTKNGIRIIHEKCYQKVLKVLHSSPKADFGVYSSLMKKYNIYLLGMLKIDEHDDINQKKISKTKRNIHNSLPVYGHHLVKSKNQKHASKESSSESNESYDSSLENSSSSSEES</sequence>
<feature type="region of interest" description="Disordered" evidence="1">
    <location>
        <begin position="149"/>
        <end position="189"/>
    </location>
</feature>
<dbReference type="EMBL" id="REGN01005119">
    <property type="protein sequence ID" value="RNA14715.1"/>
    <property type="molecule type" value="Genomic_DNA"/>
</dbReference>
<evidence type="ECO:0000313" key="3">
    <source>
        <dbReference type="Proteomes" id="UP000276133"/>
    </source>
</evidence>
<dbReference type="Proteomes" id="UP000276133">
    <property type="component" value="Unassembled WGS sequence"/>
</dbReference>
<gene>
    <name evidence="2" type="ORF">BpHYR1_030453</name>
</gene>
<evidence type="ECO:0000313" key="2">
    <source>
        <dbReference type="EMBL" id="RNA14715.1"/>
    </source>
</evidence>
<protein>
    <submittedName>
        <fullName evidence="2">Uncharacterized protein</fullName>
    </submittedName>
</protein>
<organism evidence="2 3">
    <name type="scientific">Brachionus plicatilis</name>
    <name type="common">Marine rotifer</name>
    <name type="synonym">Brachionus muelleri</name>
    <dbReference type="NCBI Taxonomy" id="10195"/>
    <lineage>
        <taxon>Eukaryota</taxon>
        <taxon>Metazoa</taxon>
        <taxon>Spiralia</taxon>
        <taxon>Gnathifera</taxon>
        <taxon>Rotifera</taxon>
        <taxon>Eurotatoria</taxon>
        <taxon>Monogononta</taxon>
        <taxon>Pseudotrocha</taxon>
        <taxon>Ploima</taxon>
        <taxon>Brachionidae</taxon>
        <taxon>Brachionus</taxon>
    </lineage>
</organism>
<comment type="caution">
    <text evidence="2">The sequence shown here is derived from an EMBL/GenBank/DDBJ whole genome shotgun (WGS) entry which is preliminary data.</text>
</comment>
<name>A0A3M7QUS9_BRAPC</name>
<feature type="compositionally biased region" description="Low complexity" evidence="1">
    <location>
        <begin position="169"/>
        <end position="189"/>
    </location>
</feature>
<accession>A0A3M7QUS9</accession>
<reference evidence="2 3" key="1">
    <citation type="journal article" date="2018" name="Sci. Rep.">
        <title>Genomic signatures of local adaptation to the degree of environmental predictability in rotifers.</title>
        <authorList>
            <person name="Franch-Gras L."/>
            <person name="Hahn C."/>
            <person name="Garcia-Roger E.M."/>
            <person name="Carmona M.J."/>
            <person name="Serra M."/>
            <person name="Gomez A."/>
        </authorList>
    </citation>
    <scope>NUCLEOTIDE SEQUENCE [LARGE SCALE GENOMIC DNA]</scope>
    <source>
        <strain evidence="2">HYR1</strain>
    </source>
</reference>
<feature type="compositionally biased region" description="Basic residues" evidence="1">
    <location>
        <begin position="153"/>
        <end position="162"/>
    </location>
</feature>
<evidence type="ECO:0000256" key="1">
    <source>
        <dbReference type="SAM" id="MobiDB-lite"/>
    </source>
</evidence>
<keyword evidence="3" id="KW-1185">Reference proteome</keyword>